<dbReference type="PANTHER" id="PTHR21581:SF11">
    <property type="entry name" value="D-ALANYL-D-ALANINE CARBOXYPEPTIDASE DACA"/>
    <property type="match status" value="1"/>
</dbReference>
<dbReference type="PATRIC" id="fig|1303.78.peg.743"/>
<feature type="chain" id="PRO_5007488455" description="serine-type D-Ala-D-Ala carboxypeptidase" evidence="16">
    <location>
        <begin position="23"/>
        <end position="419"/>
    </location>
</feature>
<dbReference type="Pfam" id="PF00768">
    <property type="entry name" value="Peptidase_S11"/>
    <property type="match status" value="1"/>
</dbReference>
<dbReference type="GO" id="GO:0008360">
    <property type="term" value="P:regulation of cell shape"/>
    <property type="evidence" value="ECO:0007669"/>
    <property type="project" value="UniProtKB-KW"/>
</dbReference>
<evidence type="ECO:0000256" key="7">
    <source>
        <dbReference type="ARBA" id="ARBA00022729"/>
    </source>
</evidence>
<evidence type="ECO:0000256" key="8">
    <source>
        <dbReference type="ARBA" id="ARBA00022801"/>
    </source>
</evidence>
<organism evidence="18 19">
    <name type="scientific">Streptococcus oralis</name>
    <dbReference type="NCBI Taxonomy" id="1303"/>
    <lineage>
        <taxon>Bacteria</taxon>
        <taxon>Bacillati</taxon>
        <taxon>Bacillota</taxon>
        <taxon>Bacilli</taxon>
        <taxon>Lactobacillales</taxon>
        <taxon>Streptococcaceae</taxon>
        <taxon>Streptococcus</taxon>
    </lineage>
</organism>
<keyword evidence="10" id="KW-0573">Peptidoglycan synthesis</keyword>
<dbReference type="RefSeq" id="WP_061414417.1">
    <property type="nucleotide sequence ID" value="NZ_KQ969521.1"/>
</dbReference>
<dbReference type="Proteomes" id="UP000070678">
    <property type="component" value="Unassembled WGS sequence"/>
</dbReference>
<feature type="binding site" evidence="14">
    <location>
        <position position="239"/>
    </location>
    <ligand>
        <name>substrate</name>
    </ligand>
</feature>
<evidence type="ECO:0000256" key="5">
    <source>
        <dbReference type="ARBA" id="ARBA00022645"/>
    </source>
</evidence>
<feature type="signal peptide" evidence="16">
    <location>
        <begin position="1"/>
        <end position="22"/>
    </location>
</feature>
<evidence type="ECO:0000256" key="14">
    <source>
        <dbReference type="PIRSR" id="PIRSR618044-2"/>
    </source>
</evidence>
<evidence type="ECO:0000256" key="2">
    <source>
        <dbReference type="ARBA" id="ARBA00004752"/>
    </source>
</evidence>
<evidence type="ECO:0000256" key="16">
    <source>
        <dbReference type="SAM" id="SignalP"/>
    </source>
</evidence>
<evidence type="ECO:0000256" key="11">
    <source>
        <dbReference type="ARBA" id="ARBA00023316"/>
    </source>
</evidence>
<keyword evidence="5 18" id="KW-0121">Carboxypeptidase</keyword>
<proteinExistence type="inferred from homology"/>
<evidence type="ECO:0000313" key="18">
    <source>
        <dbReference type="EMBL" id="KXT81295.1"/>
    </source>
</evidence>
<name>A0A139NZ79_STROR</name>
<sequence>MKKVILSLMTLFIFGTASTVSAQEFDVAAKHAIAVEATTGKILYEKDANQPVEIASITKLVTVYLVYEALEQGTISLSTPVDISDYPYKLTTNSEASNVPMEARNYTVEQLLEATMVSSANSAAIALAEKIAGSEKDFVDKMRAKLLEWGIQDATIVNTTGLNNETLGDNIYPGSKKDDENKLSAYDVAIVARNLIRDYPQVLEITKKPTSTFAGLEIHSTNYMLEGMPAYRGGIDGLKTGTTDKAGASFVGTTVEKGMRIITVVLNADQQDTNPYARFTATSALLDYISANFALKTVVQKGEAYNDSKVTVLDGKEDNVTAVAKSDISIVQRIGSGTTPALQFTPKSTSEMAPLEEGKVVGTLTYDDQDLVGQGYLTSDKPSFEMVSEKKVEKAFFLKVWWNQFIRFINEKTIKKNRE</sequence>
<dbReference type="EMBL" id="LQNX01000049">
    <property type="protein sequence ID" value="KXT81295.1"/>
    <property type="molecule type" value="Genomic_DNA"/>
</dbReference>
<feature type="domain" description="Peptidase S11 D-Ala-D-Ala carboxypeptidase A C-terminal" evidence="17">
    <location>
        <begin position="293"/>
        <end position="394"/>
    </location>
</feature>
<dbReference type="GO" id="GO:0009252">
    <property type="term" value="P:peptidoglycan biosynthetic process"/>
    <property type="evidence" value="ECO:0007669"/>
    <property type="project" value="UniProtKB-UniPathway"/>
</dbReference>
<comment type="function">
    <text evidence="1">Removes C-terminal D-alanyl residues from sugar-peptide cell wall precursors.</text>
</comment>
<reference evidence="18 19" key="1">
    <citation type="submission" date="2016-01" db="EMBL/GenBank/DDBJ databases">
        <title>Highly variable Streptococcus oralis are common among viridans streptococci isolated from primates.</title>
        <authorList>
            <person name="Denapaite D."/>
            <person name="Rieger M."/>
            <person name="Koendgen S."/>
            <person name="Brueckner R."/>
            <person name="Ochigava I."/>
            <person name="Kappeler P."/>
            <person name="Maetz-Rensing K."/>
            <person name="Leendertz F."/>
            <person name="Hakenbeck R."/>
        </authorList>
    </citation>
    <scope>NUCLEOTIDE SEQUENCE [LARGE SCALE GENOMIC DNA]</scope>
    <source>
        <strain evidence="18 19">DD15</strain>
    </source>
</reference>
<dbReference type="InterPro" id="IPR037167">
    <property type="entry name" value="Peptidase_S11_C_sf"/>
</dbReference>
<keyword evidence="8 18" id="KW-0378">Hydrolase</keyword>
<comment type="catalytic activity">
    <reaction evidence="12">
        <text>Preferential cleavage: (Ac)2-L-Lys-D-Ala-|-D-Ala. Also transpeptidation of peptidyl-alanyl moieties that are N-acyl substituents of D-alanine.</text>
        <dbReference type="EC" id="3.4.16.4"/>
    </reaction>
</comment>
<dbReference type="AlphaFoldDB" id="A0A139NZ79"/>
<keyword evidence="6" id="KW-0645">Protease</keyword>
<evidence type="ECO:0000256" key="3">
    <source>
        <dbReference type="ARBA" id="ARBA00007164"/>
    </source>
</evidence>
<evidence type="ECO:0000256" key="1">
    <source>
        <dbReference type="ARBA" id="ARBA00003217"/>
    </source>
</evidence>
<dbReference type="NCBIfam" id="NF038273">
    <property type="entry name" value="strep_PBP3"/>
    <property type="match status" value="1"/>
</dbReference>
<accession>A0A139NZ79</accession>
<evidence type="ECO:0000313" key="19">
    <source>
        <dbReference type="Proteomes" id="UP000070678"/>
    </source>
</evidence>
<dbReference type="InterPro" id="IPR015956">
    <property type="entry name" value="Peniciliin-bd_prot_C_sf"/>
</dbReference>
<keyword evidence="11" id="KW-0961">Cell wall biogenesis/degradation</keyword>
<protein>
    <recommendedName>
        <fullName evidence="4">serine-type D-Ala-D-Ala carboxypeptidase</fullName>
        <ecNumber evidence="4">3.4.16.4</ecNumber>
    </recommendedName>
</protein>
<dbReference type="UniPathway" id="UPA00219"/>
<feature type="active site" description="Proton acceptor" evidence="13">
    <location>
        <position position="59"/>
    </location>
</feature>
<dbReference type="SUPFAM" id="SSF69189">
    <property type="entry name" value="Penicillin-binding protein associated domain"/>
    <property type="match status" value="1"/>
</dbReference>
<evidence type="ECO:0000256" key="12">
    <source>
        <dbReference type="ARBA" id="ARBA00034000"/>
    </source>
</evidence>
<dbReference type="Gene3D" id="3.40.710.10">
    <property type="entry name" value="DD-peptidase/beta-lactamase superfamily"/>
    <property type="match status" value="1"/>
</dbReference>
<comment type="similarity">
    <text evidence="3 15">Belongs to the peptidase S11 family.</text>
</comment>
<dbReference type="EC" id="3.4.16.4" evidence="4"/>
<evidence type="ECO:0000256" key="4">
    <source>
        <dbReference type="ARBA" id="ARBA00012448"/>
    </source>
</evidence>
<dbReference type="InterPro" id="IPR001967">
    <property type="entry name" value="Peptidase_S11_N"/>
</dbReference>
<dbReference type="OrthoDB" id="9791132at2"/>
<gene>
    <name evidence="18" type="ORF">SORDD15_00685</name>
</gene>
<dbReference type="PANTHER" id="PTHR21581">
    <property type="entry name" value="D-ALANYL-D-ALANINE CARBOXYPEPTIDASE"/>
    <property type="match status" value="1"/>
</dbReference>
<evidence type="ECO:0000256" key="6">
    <source>
        <dbReference type="ARBA" id="ARBA00022670"/>
    </source>
</evidence>
<comment type="caution">
    <text evidence="18">The sequence shown here is derived from an EMBL/GenBank/DDBJ whole genome shotgun (WGS) entry which is preliminary data.</text>
</comment>
<dbReference type="Pfam" id="PF07943">
    <property type="entry name" value="PBP5_C"/>
    <property type="match status" value="1"/>
</dbReference>
<feature type="active site" description="Acyl-ester intermediate" evidence="13">
    <location>
        <position position="56"/>
    </location>
</feature>
<evidence type="ECO:0000256" key="10">
    <source>
        <dbReference type="ARBA" id="ARBA00022984"/>
    </source>
</evidence>
<feature type="active site" evidence="13">
    <location>
        <position position="119"/>
    </location>
</feature>
<dbReference type="InterPro" id="IPR012907">
    <property type="entry name" value="Peptidase_S11_C"/>
</dbReference>
<dbReference type="SMART" id="SM00936">
    <property type="entry name" value="PBP5_C"/>
    <property type="match status" value="1"/>
</dbReference>
<dbReference type="InterPro" id="IPR012338">
    <property type="entry name" value="Beta-lactam/transpept-like"/>
</dbReference>
<keyword evidence="7 16" id="KW-0732">Signal</keyword>
<keyword evidence="9" id="KW-0133">Cell shape</keyword>
<evidence type="ECO:0000259" key="17">
    <source>
        <dbReference type="SMART" id="SM00936"/>
    </source>
</evidence>
<dbReference type="PRINTS" id="PR00725">
    <property type="entry name" value="DADACBPTASE1"/>
</dbReference>
<dbReference type="SUPFAM" id="SSF56601">
    <property type="entry name" value="beta-lactamase/transpeptidase-like"/>
    <property type="match status" value="1"/>
</dbReference>
<evidence type="ECO:0000256" key="13">
    <source>
        <dbReference type="PIRSR" id="PIRSR618044-1"/>
    </source>
</evidence>
<dbReference type="GO" id="GO:0009002">
    <property type="term" value="F:serine-type D-Ala-D-Ala carboxypeptidase activity"/>
    <property type="evidence" value="ECO:0007669"/>
    <property type="project" value="UniProtKB-EC"/>
</dbReference>
<dbReference type="GO" id="GO:0006508">
    <property type="term" value="P:proteolysis"/>
    <property type="evidence" value="ECO:0007669"/>
    <property type="project" value="UniProtKB-KW"/>
</dbReference>
<comment type="pathway">
    <text evidence="2">Cell wall biogenesis; peptidoglycan biosynthesis.</text>
</comment>
<evidence type="ECO:0000256" key="9">
    <source>
        <dbReference type="ARBA" id="ARBA00022960"/>
    </source>
</evidence>
<dbReference type="InterPro" id="IPR018044">
    <property type="entry name" value="Peptidase_S11"/>
</dbReference>
<dbReference type="Gene3D" id="2.60.410.10">
    <property type="entry name" value="D-Ala-D-Ala carboxypeptidase, C-terminal domain"/>
    <property type="match status" value="1"/>
</dbReference>
<evidence type="ECO:0000256" key="15">
    <source>
        <dbReference type="RuleBase" id="RU004016"/>
    </source>
</evidence>
<dbReference type="GO" id="GO:0071555">
    <property type="term" value="P:cell wall organization"/>
    <property type="evidence" value="ECO:0007669"/>
    <property type="project" value="UniProtKB-KW"/>
</dbReference>